<name>A0A918GU97_STRGD</name>
<dbReference type="Proteomes" id="UP000653493">
    <property type="component" value="Unassembled WGS sequence"/>
</dbReference>
<protein>
    <recommendedName>
        <fullName evidence="3">YbaB/EbfC family DNA-binding protein</fullName>
    </recommendedName>
</protein>
<gene>
    <name evidence="1" type="ORF">GCM10010238_59830</name>
</gene>
<dbReference type="AlphaFoldDB" id="A0A918GU97"/>
<dbReference type="InterPro" id="IPR004401">
    <property type="entry name" value="YbaB/EbfC"/>
</dbReference>
<keyword evidence="2" id="KW-1185">Reference proteome</keyword>
<dbReference type="EMBL" id="BMSL01000027">
    <property type="protein sequence ID" value="GGS62778.1"/>
    <property type="molecule type" value="Genomic_DNA"/>
</dbReference>
<evidence type="ECO:0008006" key="3">
    <source>
        <dbReference type="Google" id="ProtNLM"/>
    </source>
</evidence>
<reference evidence="1" key="2">
    <citation type="submission" date="2020-09" db="EMBL/GenBank/DDBJ databases">
        <authorList>
            <person name="Sun Q."/>
            <person name="Ohkuma M."/>
        </authorList>
    </citation>
    <scope>NUCLEOTIDE SEQUENCE</scope>
    <source>
        <strain evidence="1">JCM 4234</strain>
    </source>
</reference>
<dbReference type="SUPFAM" id="SSF82607">
    <property type="entry name" value="YbaB-like"/>
    <property type="match status" value="1"/>
</dbReference>
<evidence type="ECO:0000313" key="2">
    <source>
        <dbReference type="Proteomes" id="UP000653493"/>
    </source>
</evidence>
<sequence>MSTPFDEQIEQLQETYRTQLAQISDLQRRMREVSATATAKAQAMKVTVGPQGELLSVEFPTNAYRRMTPKELADLMVSTVQDARAKATAELAKVLTPHLPGDVDAEHLLKGTADVGTLLPSEPAMPDAVRQYLERGQLAPDTGQGPGIARR</sequence>
<organism evidence="1 2">
    <name type="scientific">Streptomyces griseoviridis</name>
    <dbReference type="NCBI Taxonomy" id="45398"/>
    <lineage>
        <taxon>Bacteria</taxon>
        <taxon>Bacillati</taxon>
        <taxon>Actinomycetota</taxon>
        <taxon>Actinomycetes</taxon>
        <taxon>Kitasatosporales</taxon>
        <taxon>Streptomycetaceae</taxon>
        <taxon>Streptomyces</taxon>
    </lineage>
</organism>
<dbReference type="Pfam" id="PF02575">
    <property type="entry name" value="YbaB_DNA_bd"/>
    <property type="match status" value="1"/>
</dbReference>
<dbReference type="InterPro" id="IPR036894">
    <property type="entry name" value="YbaB-like_sf"/>
</dbReference>
<comment type="caution">
    <text evidence="1">The sequence shown here is derived from an EMBL/GenBank/DDBJ whole genome shotgun (WGS) entry which is preliminary data.</text>
</comment>
<dbReference type="Gene3D" id="3.30.1310.10">
    <property type="entry name" value="Nucleoid-associated protein YbaB-like domain"/>
    <property type="match status" value="1"/>
</dbReference>
<proteinExistence type="predicted"/>
<accession>A0A918GU97</accession>
<reference evidence="1" key="1">
    <citation type="journal article" date="2014" name="Int. J. Syst. Evol. Microbiol.">
        <title>Complete genome sequence of Corynebacterium casei LMG S-19264T (=DSM 44701T), isolated from a smear-ripened cheese.</title>
        <authorList>
            <consortium name="US DOE Joint Genome Institute (JGI-PGF)"/>
            <person name="Walter F."/>
            <person name="Albersmeier A."/>
            <person name="Kalinowski J."/>
            <person name="Ruckert C."/>
        </authorList>
    </citation>
    <scope>NUCLEOTIDE SEQUENCE</scope>
    <source>
        <strain evidence="1">JCM 4234</strain>
    </source>
</reference>
<evidence type="ECO:0000313" key="1">
    <source>
        <dbReference type="EMBL" id="GGS62778.1"/>
    </source>
</evidence>
<dbReference type="GO" id="GO:0003677">
    <property type="term" value="F:DNA binding"/>
    <property type="evidence" value="ECO:0007669"/>
    <property type="project" value="InterPro"/>
</dbReference>